<organism evidence="2 3">
    <name type="scientific">Prorocentrum cordatum</name>
    <dbReference type="NCBI Taxonomy" id="2364126"/>
    <lineage>
        <taxon>Eukaryota</taxon>
        <taxon>Sar</taxon>
        <taxon>Alveolata</taxon>
        <taxon>Dinophyceae</taxon>
        <taxon>Prorocentrales</taxon>
        <taxon>Prorocentraceae</taxon>
        <taxon>Prorocentrum</taxon>
    </lineage>
</organism>
<proteinExistence type="predicted"/>
<comment type="caution">
    <text evidence="2">The sequence shown here is derived from an EMBL/GenBank/DDBJ whole genome shotgun (WGS) entry which is preliminary data.</text>
</comment>
<evidence type="ECO:0000256" key="1">
    <source>
        <dbReference type="SAM" id="MobiDB-lite"/>
    </source>
</evidence>
<sequence length="242" mass="26526">MPKRKNNSGPLARWQSPIEHCKHGPSAEGDGSSGGCFRLLPEVQWLRHSKFGVGGADSQVSKLLPGRPQVKGLSLHGSRPVTGCAQVGFAWSLAIRIRACGFTEGRRDFARIFFADERKIYVMGRGMPHMRPVEPTLAPSKANIGDLSEQVVQIAEDRFTECLSKQLAQVFGRPPDSTLVATLRARATAAMTVNVGLDFAVHMGLMPTFLQPFFLIILIQQAEPGSHSDLRVRCRAARGCHR</sequence>
<evidence type="ECO:0000313" key="2">
    <source>
        <dbReference type="EMBL" id="CAK0856916.1"/>
    </source>
</evidence>
<evidence type="ECO:0008006" key="4">
    <source>
        <dbReference type="Google" id="ProtNLM"/>
    </source>
</evidence>
<gene>
    <name evidence="2" type="ORF">PCOR1329_LOCUS47169</name>
</gene>
<feature type="region of interest" description="Disordered" evidence="1">
    <location>
        <begin position="1"/>
        <end position="31"/>
    </location>
</feature>
<accession>A0ABN9UDL1</accession>
<evidence type="ECO:0000313" key="3">
    <source>
        <dbReference type="Proteomes" id="UP001189429"/>
    </source>
</evidence>
<dbReference type="EMBL" id="CAUYUJ010015682">
    <property type="protein sequence ID" value="CAK0856916.1"/>
    <property type="molecule type" value="Genomic_DNA"/>
</dbReference>
<protein>
    <recommendedName>
        <fullName evidence="4">Protein transport protein SEC23</fullName>
    </recommendedName>
</protein>
<dbReference type="Proteomes" id="UP001189429">
    <property type="component" value="Unassembled WGS sequence"/>
</dbReference>
<reference evidence="2" key="1">
    <citation type="submission" date="2023-10" db="EMBL/GenBank/DDBJ databases">
        <authorList>
            <person name="Chen Y."/>
            <person name="Shah S."/>
            <person name="Dougan E. K."/>
            <person name="Thang M."/>
            <person name="Chan C."/>
        </authorList>
    </citation>
    <scope>NUCLEOTIDE SEQUENCE [LARGE SCALE GENOMIC DNA]</scope>
</reference>
<keyword evidence="3" id="KW-1185">Reference proteome</keyword>
<name>A0ABN9UDL1_9DINO</name>